<sequence length="146" mass="17264">EEYGKSKFYEQKRLLFTTKVINSSTKDVKNKENLIVNVDFFCEAQQFNVGLNRKVCIDNDGNFKNFLAHKNVYGNFNKKSIKKLIADNQFTKKWFINNDNIDICKDCQFRYSCLDNSDIEFNGTNWYKIENCGFDPYTNEWNTAQN</sequence>
<evidence type="ECO:0000313" key="2">
    <source>
        <dbReference type="Proteomes" id="UP001350005"/>
    </source>
</evidence>
<proteinExistence type="predicted"/>
<dbReference type="Proteomes" id="UP001350005">
    <property type="component" value="Unassembled WGS sequence"/>
</dbReference>
<protein>
    <recommendedName>
        <fullName evidence="3">Grasp-with-spasm system SPASM domain peptide maturase</fullName>
    </recommendedName>
</protein>
<evidence type="ECO:0008006" key="3">
    <source>
        <dbReference type="Google" id="ProtNLM"/>
    </source>
</evidence>
<organism evidence="1 2">
    <name type="scientific">Chryseobacterium arthrosphaerae</name>
    <dbReference type="NCBI Taxonomy" id="651561"/>
    <lineage>
        <taxon>Bacteria</taxon>
        <taxon>Pseudomonadati</taxon>
        <taxon>Bacteroidota</taxon>
        <taxon>Flavobacteriia</taxon>
        <taxon>Flavobacteriales</taxon>
        <taxon>Weeksellaceae</taxon>
        <taxon>Chryseobacterium group</taxon>
        <taxon>Chryseobacterium</taxon>
    </lineage>
</organism>
<gene>
    <name evidence="1" type="ORF">V2E39_20275</name>
</gene>
<name>A0ABU7R4U5_9FLAO</name>
<comment type="caution">
    <text evidence="1">The sequence shown here is derived from an EMBL/GenBank/DDBJ whole genome shotgun (WGS) entry which is preliminary data.</text>
</comment>
<keyword evidence="2" id="KW-1185">Reference proteome</keyword>
<accession>A0ABU7R4U5</accession>
<evidence type="ECO:0000313" key="1">
    <source>
        <dbReference type="EMBL" id="MEE6129746.1"/>
    </source>
</evidence>
<reference evidence="1 2" key="1">
    <citation type="submission" date="2024-01" db="EMBL/GenBank/DDBJ databases">
        <title>Whole genome of Chryseobacterium arthrosphaerae NNCa 2741.</title>
        <authorList>
            <person name="Boriskina E.V."/>
            <person name="Gordinskaya N.A."/>
            <person name="Kropotov V.S."/>
            <person name="Alekseeva A.E."/>
            <person name="Makhova M.A."/>
            <person name="Kryazhev D.V."/>
            <person name="Shkurkina I.S."/>
        </authorList>
    </citation>
    <scope>NUCLEOTIDE SEQUENCE [LARGE SCALE GENOMIC DNA]</scope>
    <source>
        <strain evidence="1 2">NNCa 2741</strain>
    </source>
</reference>
<feature type="non-terminal residue" evidence="1">
    <location>
        <position position="1"/>
    </location>
</feature>
<dbReference type="EMBL" id="JAZGJU010000057">
    <property type="protein sequence ID" value="MEE6129746.1"/>
    <property type="molecule type" value="Genomic_DNA"/>
</dbReference>